<dbReference type="SUPFAM" id="SSF74853">
    <property type="entry name" value="Lamin A/C globular tail domain"/>
    <property type="match status" value="1"/>
</dbReference>
<keyword evidence="1" id="KW-0472">Membrane</keyword>
<evidence type="ECO:0000313" key="4">
    <source>
        <dbReference type="Proteomes" id="UP000178495"/>
    </source>
</evidence>
<reference evidence="3 4" key="1">
    <citation type="journal article" date="2016" name="Nat. Commun.">
        <title>Thousands of microbial genomes shed light on interconnected biogeochemical processes in an aquifer system.</title>
        <authorList>
            <person name="Anantharaman K."/>
            <person name="Brown C.T."/>
            <person name="Hug L.A."/>
            <person name="Sharon I."/>
            <person name="Castelle C.J."/>
            <person name="Probst A.J."/>
            <person name="Thomas B.C."/>
            <person name="Singh A."/>
            <person name="Wilkins M.J."/>
            <person name="Karaoz U."/>
            <person name="Brodie E.L."/>
            <person name="Williams K.H."/>
            <person name="Hubbard S.S."/>
            <person name="Banfield J.F."/>
        </authorList>
    </citation>
    <scope>NUCLEOTIDE SEQUENCE [LARGE SCALE GENOMIC DNA]</scope>
</reference>
<evidence type="ECO:0000313" key="3">
    <source>
        <dbReference type="EMBL" id="OGZ01395.1"/>
    </source>
</evidence>
<proteinExistence type="predicted"/>
<gene>
    <name evidence="3" type="ORF">A3A43_01220</name>
</gene>
<feature type="transmembrane region" description="Helical" evidence="1">
    <location>
        <begin position="147"/>
        <end position="166"/>
    </location>
</feature>
<comment type="caution">
    <text evidence="3">The sequence shown here is derived from an EMBL/GenBank/DDBJ whole genome shotgun (WGS) entry which is preliminary data.</text>
</comment>
<dbReference type="InterPro" id="IPR036415">
    <property type="entry name" value="Lamin_tail_dom_sf"/>
</dbReference>
<dbReference type="Pfam" id="PF00932">
    <property type="entry name" value="LTD"/>
    <property type="match status" value="1"/>
</dbReference>
<dbReference type="InterPro" id="IPR001322">
    <property type="entry name" value="Lamin_tail_dom"/>
</dbReference>
<feature type="domain" description="LTD" evidence="2">
    <location>
        <begin position="2"/>
        <end position="90"/>
    </location>
</feature>
<protein>
    <recommendedName>
        <fullName evidence="2">LTD domain-containing protein</fullName>
    </recommendedName>
</protein>
<evidence type="ECO:0000256" key="1">
    <source>
        <dbReference type="SAM" id="Phobius"/>
    </source>
</evidence>
<dbReference type="STRING" id="1798652.A3A43_01220"/>
<dbReference type="AlphaFoldDB" id="A0A1G2CJ38"/>
<keyword evidence="1" id="KW-1133">Transmembrane helix</keyword>
<evidence type="ECO:0000259" key="2">
    <source>
        <dbReference type="Pfam" id="PF00932"/>
    </source>
</evidence>
<dbReference type="EMBL" id="MHLC01000012">
    <property type="protein sequence ID" value="OGZ01395.1"/>
    <property type="molecule type" value="Genomic_DNA"/>
</dbReference>
<keyword evidence="1" id="KW-0812">Transmembrane</keyword>
<organism evidence="3 4">
    <name type="scientific">Candidatus Liptonbacteria bacterium RIFCSPLOWO2_01_FULL_56_20</name>
    <dbReference type="NCBI Taxonomy" id="1798652"/>
    <lineage>
        <taxon>Bacteria</taxon>
        <taxon>Candidatus Liptoniibacteriota</taxon>
    </lineage>
</organism>
<accession>A0A1G2CJ38</accession>
<dbReference type="Proteomes" id="UP000178495">
    <property type="component" value="Unassembled WGS sequence"/>
</dbReference>
<name>A0A1G2CJ38_9BACT</name>
<sequence length="180" mass="19452">MVFINEWLPNPSGADIEGEWVELWNDGVEAVGLYGWALQSGNGKAFVLGSRAIGAGDYLVLRRSETKLTLRNQGERLVLVDAQGRLVHEASFLGSAPEGKSVSRMGDRFIFSDPTPGEANSAAHTALLANDYPAAAPLQPAFSSGEFLLLLFVCAAALAVLALFFIKRNENLSQLFFGRH</sequence>